<name>A0A6M3KMX6_9ZZZZ</name>
<gene>
    <name evidence="1" type="ORF">MM415A00305_0010</name>
    <name evidence="2" type="ORF">MM415B06283_0010</name>
</gene>
<dbReference type="EMBL" id="MT142506">
    <property type="protein sequence ID" value="QJA83212.1"/>
    <property type="molecule type" value="Genomic_DNA"/>
</dbReference>
<evidence type="ECO:0000313" key="1">
    <source>
        <dbReference type="EMBL" id="QJA83212.1"/>
    </source>
</evidence>
<organism evidence="1">
    <name type="scientific">viral metagenome</name>
    <dbReference type="NCBI Taxonomy" id="1070528"/>
    <lineage>
        <taxon>unclassified sequences</taxon>
        <taxon>metagenomes</taxon>
        <taxon>organismal metagenomes</taxon>
    </lineage>
</organism>
<reference evidence="1" key="1">
    <citation type="submission" date="2020-03" db="EMBL/GenBank/DDBJ databases">
        <title>The deep terrestrial virosphere.</title>
        <authorList>
            <person name="Holmfeldt K."/>
            <person name="Nilsson E."/>
            <person name="Simone D."/>
            <person name="Lopez-Fernandez M."/>
            <person name="Wu X."/>
            <person name="de Brujin I."/>
            <person name="Lundin D."/>
            <person name="Andersson A."/>
            <person name="Bertilsson S."/>
            <person name="Dopson M."/>
        </authorList>
    </citation>
    <scope>NUCLEOTIDE SEQUENCE</scope>
    <source>
        <strain evidence="1">MM415A00305</strain>
        <strain evidence="2">MM415B06283</strain>
    </source>
</reference>
<sequence length="68" mass="7804">MSETVWSRKGRACPFARARKEWEPSPYASYAYVRFPSSADSGRCGDWCQLFDDDVQDCKLTAMKEVSE</sequence>
<dbReference type="AlphaFoldDB" id="A0A6M3KMX6"/>
<dbReference type="EMBL" id="MT143490">
    <property type="protein sequence ID" value="QJA97400.1"/>
    <property type="molecule type" value="Genomic_DNA"/>
</dbReference>
<accession>A0A6M3KMX6</accession>
<protein>
    <submittedName>
        <fullName evidence="1">Uncharacterized protein</fullName>
    </submittedName>
</protein>
<proteinExistence type="predicted"/>
<evidence type="ECO:0000313" key="2">
    <source>
        <dbReference type="EMBL" id="QJA97400.1"/>
    </source>
</evidence>